<dbReference type="GO" id="GO:0008430">
    <property type="term" value="F:selenium binding"/>
    <property type="evidence" value="ECO:0007669"/>
    <property type="project" value="InterPro"/>
</dbReference>
<name>A0AAE4Z9D2_9BACT</name>
<gene>
    <name evidence="6" type="ORF">GWO12_08090</name>
</gene>
<dbReference type="GO" id="GO:0018549">
    <property type="term" value="F:methanethiol oxidase activity"/>
    <property type="evidence" value="ECO:0007669"/>
    <property type="project" value="UniProtKB-EC"/>
</dbReference>
<accession>A0AAE4Z9D2</accession>
<evidence type="ECO:0000313" key="6">
    <source>
        <dbReference type="EMBL" id="NIR75057.1"/>
    </source>
</evidence>
<comment type="caution">
    <text evidence="6">The sequence shown here is derived from an EMBL/GenBank/DDBJ whole genome shotgun (WGS) entry which is preliminary data.</text>
</comment>
<sequence>MPQLKPDPTFYPSPRMAIEAPPEELAYVALINPKQERPDAIGVVDVNPESESYGQLVGQTDMPELGSELHHFGWNACSSCLCPYAPHPHMERRYLIVPGITSSSIHILDTQPDPRNPRLVKTIDGATLAAKAGYAAPHTVHCGPDGVYVNALGNPEGEGPGGIFMLDPDTFDVKGPWESDRGPQYLSYDFFWHLGNDTLITSEWGTPNMVTEGVNPELLLGAKYGHALHVWDMRRRRHRQTIDLGEQHQMVLELRPAHDPAKAYGFAGVVVSLEDLSASVWLWYLEGSNGDGEWKAKKVIEIPAEPAAAEDLPPVLQGFGAVPPFITDINLSVDDRFLYVSCWGTGELRRYDVTDPFNPKLVGSLRIGGMVQRTSHPSSPAKALNGGPQMVEVSRDGRRVYLTNSLYSPWDAQFYPDGINGWLAKINIDDNGGFEFDQRFFLELEDGMRSHQVRLQGGDASSDSFCYS</sequence>
<evidence type="ECO:0000256" key="4">
    <source>
        <dbReference type="ARBA" id="ARBA00015601"/>
    </source>
</evidence>
<evidence type="ECO:0000256" key="5">
    <source>
        <dbReference type="ARBA" id="ARBA00047539"/>
    </source>
</evidence>
<dbReference type="Proteomes" id="UP000702544">
    <property type="component" value="Unassembled WGS sequence"/>
</dbReference>
<dbReference type="EMBL" id="JAACAK010000062">
    <property type="protein sequence ID" value="NIR75057.1"/>
    <property type="molecule type" value="Genomic_DNA"/>
</dbReference>
<evidence type="ECO:0000256" key="1">
    <source>
        <dbReference type="ARBA" id="ARBA00005177"/>
    </source>
</evidence>
<dbReference type="Gene3D" id="2.130.10.10">
    <property type="entry name" value="YVTN repeat-like/Quinoprotein amine dehydrogenase"/>
    <property type="match status" value="1"/>
</dbReference>
<comment type="catalytic activity">
    <reaction evidence="5">
        <text>methanethiol + O2 + H2O = hydrogen sulfide + formaldehyde + H2O2 + H(+)</text>
        <dbReference type="Rhea" id="RHEA:11812"/>
        <dbReference type="ChEBI" id="CHEBI:15377"/>
        <dbReference type="ChEBI" id="CHEBI:15378"/>
        <dbReference type="ChEBI" id="CHEBI:15379"/>
        <dbReference type="ChEBI" id="CHEBI:16007"/>
        <dbReference type="ChEBI" id="CHEBI:16240"/>
        <dbReference type="ChEBI" id="CHEBI:16842"/>
        <dbReference type="ChEBI" id="CHEBI:29919"/>
        <dbReference type="EC" id="1.8.3.4"/>
    </reaction>
</comment>
<reference evidence="6 7" key="1">
    <citation type="submission" date="2020-01" db="EMBL/GenBank/DDBJ databases">
        <title>Genomes assembled from Gulf of Kutch pelagic sediment metagenomes.</title>
        <authorList>
            <person name="Chandrashekar M."/>
            <person name="Mahajan M.S."/>
            <person name="Dave K.J."/>
            <person name="Vatsa P."/>
            <person name="Nathani N.M."/>
        </authorList>
    </citation>
    <scope>NUCLEOTIDE SEQUENCE [LARGE SCALE GENOMIC DNA]</scope>
    <source>
        <strain evidence="6">KS3-K002</strain>
    </source>
</reference>
<dbReference type="InterPro" id="IPR015943">
    <property type="entry name" value="WD40/YVTN_repeat-like_dom_sf"/>
</dbReference>
<dbReference type="AlphaFoldDB" id="A0AAE4Z9D2"/>
<proteinExistence type="inferred from homology"/>
<dbReference type="InterPro" id="IPR008826">
    <property type="entry name" value="Se-bd"/>
</dbReference>
<comment type="similarity">
    <text evidence="2">Belongs to the selenium-binding protein family.</text>
</comment>
<evidence type="ECO:0000313" key="7">
    <source>
        <dbReference type="Proteomes" id="UP000702544"/>
    </source>
</evidence>
<dbReference type="EC" id="1.8.3.4" evidence="3"/>
<protein>
    <recommendedName>
        <fullName evidence="4">Methanethiol oxidase</fullName>
        <ecNumber evidence="3">1.8.3.4</ecNumber>
    </recommendedName>
</protein>
<dbReference type="Pfam" id="PF05694">
    <property type="entry name" value="SBP56"/>
    <property type="match status" value="1"/>
</dbReference>
<dbReference type="PANTHER" id="PTHR23300">
    <property type="entry name" value="METHANETHIOL OXIDASE"/>
    <property type="match status" value="1"/>
</dbReference>
<organism evidence="6 7">
    <name type="scientific">Candidatus Kutchimonas denitrificans</name>
    <dbReference type="NCBI Taxonomy" id="3056748"/>
    <lineage>
        <taxon>Bacteria</taxon>
        <taxon>Pseudomonadati</taxon>
        <taxon>Gemmatimonadota</taxon>
        <taxon>Gemmatimonadia</taxon>
        <taxon>Candidatus Palauibacterales</taxon>
        <taxon>Candidatus Palauibacteraceae</taxon>
        <taxon>Candidatus Kutchimonas</taxon>
    </lineage>
</organism>
<evidence type="ECO:0000256" key="3">
    <source>
        <dbReference type="ARBA" id="ARBA00012510"/>
    </source>
</evidence>
<dbReference type="SUPFAM" id="SSF75011">
    <property type="entry name" value="3-carboxy-cis,cis-mucoante lactonizing enzyme"/>
    <property type="match status" value="1"/>
</dbReference>
<evidence type="ECO:0000256" key="2">
    <source>
        <dbReference type="ARBA" id="ARBA00005606"/>
    </source>
</evidence>
<comment type="pathway">
    <text evidence="1">Organosulfur degradation.</text>
</comment>
<dbReference type="PANTHER" id="PTHR23300:SF0">
    <property type="entry name" value="METHANETHIOL OXIDASE"/>
    <property type="match status" value="1"/>
</dbReference>